<organism evidence="2 3">
    <name type="scientific">Candidatus Mancarchaeum acidiphilum</name>
    <dbReference type="NCBI Taxonomy" id="1920749"/>
    <lineage>
        <taxon>Archaea</taxon>
        <taxon>Candidatus Micrarchaeota</taxon>
        <taxon>Candidatus Mancarchaeum</taxon>
    </lineage>
</organism>
<evidence type="ECO:0000256" key="1">
    <source>
        <dbReference type="SAM" id="Coils"/>
    </source>
</evidence>
<dbReference type="EMBL" id="CP019964">
    <property type="protein sequence ID" value="ASI14076.1"/>
    <property type="molecule type" value="Genomic_DNA"/>
</dbReference>
<keyword evidence="3" id="KW-1185">Reference proteome</keyword>
<dbReference type="OrthoDB" id="380653at2157"/>
<feature type="coiled-coil region" evidence="1">
    <location>
        <begin position="40"/>
        <end position="74"/>
    </location>
</feature>
<gene>
    <name evidence="2" type="ORF">Mia14_0782</name>
</gene>
<protein>
    <submittedName>
        <fullName evidence="2">Uncharacterized protein</fullName>
    </submittedName>
</protein>
<dbReference type="RefSeq" id="WP_088820337.1">
    <property type="nucleotide sequence ID" value="NZ_CP019964.1"/>
</dbReference>
<dbReference type="KEGG" id="marh:Mia14_0782"/>
<dbReference type="AlphaFoldDB" id="A0A218NNP6"/>
<dbReference type="GeneID" id="33314333"/>
<evidence type="ECO:0000313" key="3">
    <source>
        <dbReference type="Proteomes" id="UP000197679"/>
    </source>
</evidence>
<evidence type="ECO:0000313" key="2">
    <source>
        <dbReference type="EMBL" id="ASI14076.1"/>
    </source>
</evidence>
<proteinExistence type="predicted"/>
<keyword evidence="1" id="KW-0175">Coiled coil</keyword>
<sequence length="154" mass="18181">MTERVYSVDKEEVESLSKLLSYDPYLDNTLIPPIPEQWNKEDYLEKHPEFKQQAEELNKKRAEALEKIKTDKDLNTIFAREQCELKESSYYGFEDDKYYLYIKANEEFLDRAEDMFKRKFKTIKRADAEKGGIVIKRLNEEESNANAGVGFLFG</sequence>
<accession>A0A218NNP6</accession>
<reference evidence="2 3" key="1">
    <citation type="journal article" date="2017" name="Nat. Commun.">
        <title>'ARMAN' archaea depend on association with euryarchaeal host in culture and in situ.</title>
        <authorList>
            <person name="Golyshina O."/>
            <person name="Toshchakov S."/>
            <person name="Makarova K."/>
            <person name="Gavrilov S."/>
            <person name="Korzhenkov A."/>
            <person name="La Cono V."/>
            <person name="Arcadi E."/>
            <person name="Nechitaylo T."/>
            <person name="Ferrer M."/>
            <person name="Kublanov I."/>
            <person name="Wolf Y."/>
            <person name="Yakimov M."/>
            <person name="Golyshin P."/>
            <person name="Slesarev A."/>
            <person name="Kozyavkin S."/>
        </authorList>
    </citation>
    <scope>NUCLEOTIDE SEQUENCE [LARGE SCALE GENOMIC DNA]</scope>
    <source>
        <strain evidence="2 3">Mia14</strain>
    </source>
</reference>
<dbReference type="Proteomes" id="UP000197679">
    <property type="component" value="Chromosome"/>
</dbReference>
<name>A0A218NNP6_9ARCH</name>